<proteinExistence type="predicted"/>
<reference evidence="2" key="3">
    <citation type="submission" date="2011-03" db="EMBL/GenBank/DDBJ databases">
        <title>Annotation of Magnaporthe poae ATCC 64411.</title>
        <authorList>
            <person name="Ma L.-J."/>
            <person name="Dead R."/>
            <person name="Young S.K."/>
            <person name="Zeng Q."/>
            <person name="Gargeya S."/>
            <person name="Fitzgerald M."/>
            <person name="Haas B."/>
            <person name="Abouelleil A."/>
            <person name="Alvarado L."/>
            <person name="Arachchi H.M."/>
            <person name="Berlin A."/>
            <person name="Brown A."/>
            <person name="Chapman S.B."/>
            <person name="Chen Z."/>
            <person name="Dunbar C."/>
            <person name="Freedman E."/>
            <person name="Gearin G."/>
            <person name="Gellesch M."/>
            <person name="Goldberg J."/>
            <person name="Griggs A."/>
            <person name="Gujja S."/>
            <person name="Heiman D."/>
            <person name="Howarth C."/>
            <person name="Larson L."/>
            <person name="Lui A."/>
            <person name="MacDonald P.J.P."/>
            <person name="Mehta T."/>
            <person name="Montmayeur A."/>
            <person name="Murphy C."/>
            <person name="Neiman D."/>
            <person name="Pearson M."/>
            <person name="Priest M."/>
            <person name="Roberts A."/>
            <person name="Saif S."/>
            <person name="Shea T."/>
            <person name="Shenoy N."/>
            <person name="Sisk P."/>
            <person name="Stolte C."/>
            <person name="Sykes S."/>
            <person name="Yandava C."/>
            <person name="Wortman J."/>
            <person name="Nusbaum C."/>
            <person name="Birren B."/>
        </authorList>
    </citation>
    <scope>NUCLEOTIDE SEQUENCE</scope>
    <source>
        <strain evidence="2">ATCC 64411</strain>
    </source>
</reference>
<evidence type="ECO:0000313" key="3">
    <source>
        <dbReference type="EnsemblFungi" id="MAPG_05773T0"/>
    </source>
</evidence>
<dbReference type="Proteomes" id="UP000011715">
    <property type="component" value="Unassembled WGS sequence"/>
</dbReference>
<dbReference type="AlphaFoldDB" id="A0A0C4E0A4"/>
<evidence type="ECO:0000256" key="1">
    <source>
        <dbReference type="SAM" id="MobiDB-lite"/>
    </source>
</evidence>
<reference evidence="2" key="2">
    <citation type="submission" date="2010-05" db="EMBL/GenBank/DDBJ databases">
        <title>The Genome Sequence of Magnaporthe poae strain ATCC 64411.</title>
        <authorList>
            <consortium name="The Broad Institute Genome Sequencing Platform"/>
            <consortium name="Broad Institute Genome Sequencing Center for Infectious Disease"/>
            <person name="Ma L.-J."/>
            <person name="Dead R."/>
            <person name="Young S."/>
            <person name="Zeng Q."/>
            <person name="Koehrsen M."/>
            <person name="Alvarado L."/>
            <person name="Berlin A."/>
            <person name="Chapman S.B."/>
            <person name="Chen Z."/>
            <person name="Freedman E."/>
            <person name="Gellesch M."/>
            <person name="Goldberg J."/>
            <person name="Griggs A."/>
            <person name="Gujja S."/>
            <person name="Heilman E.R."/>
            <person name="Heiman D."/>
            <person name="Hepburn T."/>
            <person name="Howarth C."/>
            <person name="Jen D."/>
            <person name="Larson L."/>
            <person name="Mehta T."/>
            <person name="Neiman D."/>
            <person name="Pearson M."/>
            <person name="Roberts A."/>
            <person name="Saif S."/>
            <person name="Shea T."/>
            <person name="Shenoy N."/>
            <person name="Sisk P."/>
            <person name="Stolte C."/>
            <person name="Sykes S."/>
            <person name="Walk T."/>
            <person name="White J."/>
            <person name="Yandava C."/>
            <person name="Haas B."/>
            <person name="Nusbaum C."/>
            <person name="Birren B."/>
        </authorList>
    </citation>
    <scope>NUCLEOTIDE SEQUENCE</scope>
    <source>
        <strain evidence="2">ATCC 64411</strain>
    </source>
</reference>
<organism evidence="3 4">
    <name type="scientific">Magnaporthiopsis poae (strain ATCC 64411 / 73-15)</name>
    <name type="common">Kentucky bluegrass fungus</name>
    <name type="synonym">Magnaporthe poae</name>
    <dbReference type="NCBI Taxonomy" id="644358"/>
    <lineage>
        <taxon>Eukaryota</taxon>
        <taxon>Fungi</taxon>
        <taxon>Dikarya</taxon>
        <taxon>Ascomycota</taxon>
        <taxon>Pezizomycotina</taxon>
        <taxon>Sordariomycetes</taxon>
        <taxon>Sordariomycetidae</taxon>
        <taxon>Magnaporthales</taxon>
        <taxon>Magnaporthaceae</taxon>
        <taxon>Magnaporthiopsis</taxon>
    </lineage>
</organism>
<name>A0A0C4E0A4_MAGP6</name>
<protein>
    <submittedName>
        <fullName evidence="2 3">Uncharacterized protein</fullName>
    </submittedName>
</protein>
<dbReference type="EnsemblFungi" id="MAPG_05773T0">
    <property type="protein sequence ID" value="MAPG_05773T0"/>
    <property type="gene ID" value="MAPG_05773"/>
</dbReference>
<dbReference type="EMBL" id="GL876969">
    <property type="protein sequence ID" value="KLU86763.1"/>
    <property type="molecule type" value="Genomic_DNA"/>
</dbReference>
<sequence>MSVPMYASLASPPLALVGSPQKVDTSPSVPGSHKRAPEPALLQHASLEDGAKPAAAEADGLVVLGAIDGVGRDAIGVGQI</sequence>
<evidence type="ECO:0000313" key="2">
    <source>
        <dbReference type="EMBL" id="KLU86763.1"/>
    </source>
</evidence>
<feature type="region of interest" description="Disordered" evidence="1">
    <location>
        <begin position="15"/>
        <end position="40"/>
    </location>
</feature>
<accession>A0A0C4E0A4</accession>
<keyword evidence="4" id="KW-1185">Reference proteome</keyword>
<reference evidence="3" key="5">
    <citation type="submission" date="2015-06" db="UniProtKB">
        <authorList>
            <consortium name="EnsemblFungi"/>
        </authorList>
    </citation>
    <scope>IDENTIFICATION</scope>
    <source>
        <strain evidence="3">ATCC 64411</strain>
    </source>
</reference>
<evidence type="ECO:0000313" key="4">
    <source>
        <dbReference type="Proteomes" id="UP000011715"/>
    </source>
</evidence>
<reference evidence="4" key="1">
    <citation type="submission" date="2010-05" db="EMBL/GenBank/DDBJ databases">
        <title>The genome sequence of Magnaporthe poae strain ATCC 64411.</title>
        <authorList>
            <person name="Ma L.-J."/>
            <person name="Dead R."/>
            <person name="Young S."/>
            <person name="Zeng Q."/>
            <person name="Koehrsen M."/>
            <person name="Alvarado L."/>
            <person name="Berlin A."/>
            <person name="Chapman S.B."/>
            <person name="Chen Z."/>
            <person name="Freedman E."/>
            <person name="Gellesch M."/>
            <person name="Goldberg J."/>
            <person name="Griggs A."/>
            <person name="Gujja S."/>
            <person name="Heilman E.R."/>
            <person name="Heiman D."/>
            <person name="Hepburn T."/>
            <person name="Howarth C."/>
            <person name="Jen D."/>
            <person name="Larson L."/>
            <person name="Mehta T."/>
            <person name="Neiman D."/>
            <person name="Pearson M."/>
            <person name="Roberts A."/>
            <person name="Saif S."/>
            <person name="Shea T."/>
            <person name="Shenoy N."/>
            <person name="Sisk P."/>
            <person name="Stolte C."/>
            <person name="Sykes S."/>
            <person name="Walk T."/>
            <person name="White J."/>
            <person name="Yandava C."/>
            <person name="Haas B."/>
            <person name="Nusbaum C."/>
            <person name="Birren B."/>
        </authorList>
    </citation>
    <scope>NUCLEOTIDE SEQUENCE [LARGE SCALE GENOMIC DNA]</scope>
    <source>
        <strain evidence="4">ATCC 64411 / 73-15</strain>
    </source>
</reference>
<gene>
    <name evidence="2" type="ORF">MAPG_05773</name>
</gene>
<dbReference type="EMBL" id="ADBL01001380">
    <property type="status" value="NOT_ANNOTATED_CDS"/>
    <property type="molecule type" value="Genomic_DNA"/>
</dbReference>
<dbReference type="VEuPathDB" id="FungiDB:MAPG_05773"/>
<reference evidence="3" key="4">
    <citation type="journal article" date="2015" name="G3 (Bethesda)">
        <title>Genome sequences of three phytopathogenic species of the Magnaporthaceae family of fungi.</title>
        <authorList>
            <person name="Okagaki L.H."/>
            <person name="Nunes C.C."/>
            <person name="Sailsbery J."/>
            <person name="Clay B."/>
            <person name="Brown D."/>
            <person name="John T."/>
            <person name="Oh Y."/>
            <person name="Young N."/>
            <person name="Fitzgerald M."/>
            <person name="Haas B.J."/>
            <person name="Zeng Q."/>
            <person name="Young S."/>
            <person name="Adiconis X."/>
            <person name="Fan L."/>
            <person name="Levin J.Z."/>
            <person name="Mitchell T.K."/>
            <person name="Okubara P.A."/>
            <person name="Farman M.L."/>
            <person name="Kohn L.M."/>
            <person name="Birren B."/>
            <person name="Ma L.-J."/>
            <person name="Dean R.A."/>
        </authorList>
    </citation>
    <scope>NUCLEOTIDE SEQUENCE</scope>
    <source>
        <strain evidence="3">ATCC 64411 / 73-15</strain>
    </source>
</reference>